<name>A0AAD7W6P8_9TELE</name>
<keyword evidence="5" id="KW-0839">Vasoconstrictor</keyword>
<dbReference type="AlphaFoldDB" id="A0AAD7W6P8"/>
<dbReference type="GO" id="GO:0005179">
    <property type="term" value="F:hormone activity"/>
    <property type="evidence" value="ECO:0007669"/>
    <property type="project" value="TreeGrafter"/>
</dbReference>
<evidence type="ECO:0000256" key="1">
    <source>
        <dbReference type="ARBA" id="ARBA00004613"/>
    </source>
</evidence>
<accession>A0AAD7W6P8</accession>
<dbReference type="PANTHER" id="PTHR13874:SF9">
    <property type="entry name" value="ENDOTHELIN-2"/>
    <property type="match status" value="1"/>
</dbReference>
<reference evidence="8" key="1">
    <citation type="journal article" date="2023" name="Science">
        <title>Genome structures resolve the early diversification of teleost fishes.</title>
        <authorList>
            <person name="Parey E."/>
            <person name="Louis A."/>
            <person name="Montfort J."/>
            <person name="Bouchez O."/>
            <person name="Roques C."/>
            <person name="Iampietro C."/>
            <person name="Lluch J."/>
            <person name="Castinel A."/>
            <person name="Donnadieu C."/>
            <person name="Desvignes T."/>
            <person name="Floi Bucao C."/>
            <person name="Jouanno E."/>
            <person name="Wen M."/>
            <person name="Mejri S."/>
            <person name="Dirks R."/>
            <person name="Jansen H."/>
            <person name="Henkel C."/>
            <person name="Chen W.J."/>
            <person name="Zahm M."/>
            <person name="Cabau C."/>
            <person name="Klopp C."/>
            <person name="Thompson A.W."/>
            <person name="Robinson-Rechavi M."/>
            <person name="Braasch I."/>
            <person name="Lecointre G."/>
            <person name="Bobe J."/>
            <person name="Postlethwait J.H."/>
            <person name="Berthelot C."/>
            <person name="Roest Crollius H."/>
            <person name="Guiguen Y."/>
        </authorList>
    </citation>
    <scope>NUCLEOTIDE SEQUENCE</scope>
    <source>
        <strain evidence="8">NC1722</strain>
    </source>
</reference>
<dbReference type="GO" id="GO:0005615">
    <property type="term" value="C:extracellular space"/>
    <property type="evidence" value="ECO:0007669"/>
    <property type="project" value="TreeGrafter"/>
</dbReference>
<keyword evidence="9" id="KW-1185">Reference proteome</keyword>
<dbReference type="PROSITE" id="PS00270">
    <property type="entry name" value="ENDOTHELIN"/>
    <property type="match status" value="2"/>
</dbReference>
<sequence>MDLTQRTLLALSITLFVLLPEGLGLPVSGHPDSGTHAAPLRHGLRTKRCSCNNWLDKECIYFCHLDIIWVNTPSKITPYGLGSPLARRRRSTDRCECTKTSDRTCTSFCHDSSETPDLVLGNLSSQSRHRNDRTSATLLTSLRQVVRANVQAVKRATSPRRKRSGAPSR</sequence>
<protein>
    <recommendedName>
        <fullName evidence="7">Endothelin-like toxin domain-containing protein</fullName>
    </recommendedName>
</protein>
<evidence type="ECO:0000256" key="4">
    <source>
        <dbReference type="ARBA" id="ARBA00022858"/>
    </source>
</evidence>
<dbReference type="EMBL" id="JAINUG010000231">
    <property type="protein sequence ID" value="KAJ8386276.1"/>
    <property type="molecule type" value="Genomic_DNA"/>
</dbReference>
<organism evidence="8 9">
    <name type="scientific">Aldrovandia affinis</name>
    <dbReference type="NCBI Taxonomy" id="143900"/>
    <lineage>
        <taxon>Eukaryota</taxon>
        <taxon>Metazoa</taxon>
        <taxon>Chordata</taxon>
        <taxon>Craniata</taxon>
        <taxon>Vertebrata</taxon>
        <taxon>Euteleostomi</taxon>
        <taxon>Actinopterygii</taxon>
        <taxon>Neopterygii</taxon>
        <taxon>Teleostei</taxon>
        <taxon>Notacanthiformes</taxon>
        <taxon>Halosauridae</taxon>
        <taxon>Aldrovandia</taxon>
    </lineage>
</organism>
<feature type="domain" description="Endothelin-like toxin" evidence="7">
    <location>
        <begin position="94"/>
        <end position="115"/>
    </location>
</feature>
<feature type="chain" id="PRO_5042075685" description="Endothelin-like toxin domain-containing protein" evidence="6">
    <location>
        <begin position="25"/>
        <end position="169"/>
    </location>
</feature>
<dbReference type="PANTHER" id="PTHR13874">
    <property type="entry name" value="ENDOTHELIN"/>
    <property type="match status" value="1"/>
</dbReference>
<evidence type="ECO:0000256" key="3">
    <source>
        <dbReference type="ARBA" id="ARBA00022525"/>
    </source>
</evidence>
<dbReference type="GO" id="GO:0003100">
    <property type="term" value="P:regulation of systemic arterial blood pressure by endothelin"/>
    <property type="evidence" value="ECO:0007669"/>
    <property type="project" value="TreeGrafter"/>
</dbReference>
<dbReference type="GO" id="GO:0006874">
    <property type="term" value="P:intracellular calcium ion homeostasis"/>
    <property type="evidence" value="ECO:0007669"/>
    <property type="project" value="TreeGrafter"/>
</dbReference>
<dbReference type="InterPro" id="IPR020475">
    <property type="entry name" value="Endothelin"/>
</dbReference>
<dbReference type="GO" id="GO:0014826">
    <property type="term" value="P:vein smooth muscle contraction"/>
    <property type="evidence" value="ECO:0007669"/>
    <property type="project" value="TreeGrafter"/>
</dbReference>
<evidence type="ECO:0000256" key="6">
    <source>
        <dbReference type="SAM" id="SignalP"/>
    </source>
</evidence>
<evidence type="ECO:0000313" key="8">
    <source>
        <dbReference type="EMBL" id="KAJ8386276.1"/>
    </source>
</evidence>
<comment type="caution">
    <text evidence="8">The sequence shown here is derived from an EMBL/GenBank/DDBJ whole genome shotgun (WGS) entry which is preliminary data.</text>
</comment>
<evidence type="ECO:0000256" key="2">
    <source>
        <dbReference type="ARBA" id="ARBA00010959"/>
    </source>
</evidence>
<dbReference type="GO" id="GO:0031708">
    <property type="term" value="F:endothelin B receptor binding"/>
    <property type="evidence" value="ECO:0007669"/>
    <property type="project" value="TreeGrafter"/>
</dbReference>
<keyword evidence="4" id="KW-0838">Vasoactive</keyword>
<dbReference type="Pfam" id="PF00322">
    <property type="entry name" value="Endothelin"/>
    <property type="match status" value="1"/>
</dbReference>
<dbReference type="PRINTS" id="PR00365">
    <property type="entry name" value="ENDOTHELIN"/>
</dbReference>
<comment type="similarity">
    <text evidence="2">Belongs to the endothelin/sarafotoxin family.</text>
</comment>
<dbReference type="SMART" id="SM00272">
    <property type="entry name" value="END"/>
    <property type="match status" value="2"/>
</dbReference>
<gene>
    <name evidence="8" type="ORF">AAFF_G00174720</name>
</gene>
<dbReference type="InterPro" id="IPR019764">
    <property type="entry name" value="Endothelin_toxin_CS"/>
</dbReference>
<keyword evidence="3" id="KW-0964">Secreted</keyword>
<comment type="subcellular location">
    <subcellularLocation>
        <location evidence="1">Secreted</location>
    </subcellularLocation>
</comment>
<feature type="signal peptide" evidence="6">
    <location>
        <begin position="1"/>
        <end position="24"/>
    </location>
</feature>
<evidence type="ECO:0000313" key="9">
    <source>
        <dbReference type="Proteomes" id="UP001221898"/>
    </source>
</evidence>
<keyword evidence="6" id="KW-0732">Signal</keyword>
<evidence type="ECO:0000259" key="7">
    <source>
        <dbReference type="SMART" id="SM00272"/>
    </source>
</evidence>
<dbReference type="InterPro" id="IPR001928">
    <property type="entry name" value="Endothln-like_toxin"/>
</dbReference>
<feature type="domain" description="Endothelin-like toxin" evidence="7">
    <location>
        <begin position="48"/>
        <end position="69"/>
    </location>
</feature>
<dbReference type="Proteomes" id="UP001221898">
    <property type="component" value="Unassembled WGS sequence"/>
</dbReference>
<evidence type="ECO:0000256" key="5">
    <source>
        <dbReference type="ARBA" id="ARBA00023322"/>
    </source>
</evidence>
<dbReference type="GO" id="GO:0019229">
    <property type="term" value="P:regulation of vasoconstriction"/>
    <property type="evidence" value="ECO:0007669"/>
    <property type="project" value="InterPro"/>
</dbReference>
<proteinExistence type="inferred from homology"/>